<name>A0A0E9UXB1_ANGAN</name>
<dbReference type="EMBL" id="GBXM01038959">
    <property type="protein sequence ID" value="JAH69618.1"/>
    <property type="molecule type" value="Transcribed_RNA"/>
</dbReference>
<evidence type="ECO:0000313" key="2">
    <source>
        <dbReference type="EMBL" id="JAH69618.1"/>
    </source>
</evidence>
<proteinExistence type="predicted"/>
<feature type="compositionally biased region" description="Acidic residues" evidence="1">
    <location>
        <begin position="37"/>
        <end position="47"/>
    </location>
</feature>
<dbReference type="AlphaFoldDB" id="A0A0E9UXB1"/>
<feature type="region of interest" description="Disordered" evidence="1">
    <location>
        <begin position="1"/>
        <end position="47"/>
    </location>
</feature>
<reference evidence="2" key="2">
    <citation type="journal article" date="2015" name="Fish Shellfish Immunol.">
        <title>Early steps in the European eel (Anguilla anguilla)-Vibrio vulnificus interaction in the gills: Role of the RtxA13 toxin.</title>
        <authorList>
            <person name="Callol A."/>
            <person name="Pajuelo D."/>
            <person name="Ebbesson L."/>
            <person name="Teles M."/>
            <person name="MacKenzie S."/>
            <person name="Amaro C."/>
        </authorList>
    </citation>
    <scope>NUCLEOTIDE SEQUENCE</scope>
</reference>
<accession>A0A0E9UXB1</accession>
<reference evidence="2" key="1">
    <citation type="submission" date="2014-11" db="EMBL/GenBank/DDBJ databases">
        <authorList>
            <person name="Amaro Gonzalez C."/>
        </authorList>
    </citation>
    <scope>NUCLEOTIDE SEQUENCE</scope>
</reference>
<sequence length="47" mass="5433">MIRSKTQPEKELPLPRGRLREHGREAVRPGTGRSHEEDDPEEQGNKK</sequence>
<feature type="compositionally biased region" description="Basic and acidic residues" evidence="1">
    <location>
        <begin position="1"/>
        <end position="27"/>
    </location>
</feature>
<evidence type="ECO:0000256" key="1">
    <source>
        <dbReference type="SAM" id="MobiDB-lite"/>
    </source>
</evidence>
<organism evidence="2">
    <name type="scientific">Anguilla anguilla</name>
    <name type="common">European freshwater eel</name>
    <name type="synonym">Muraena anguilla</name>
    <dbReference type="NCBI Taxonomy" id="7936"/>
    <lineage>
        <taxon>Eukaryota</taxon>
        <taxon>Metazoa</taxon>
        <taxon>Chordata</taxon>
        <taxon>Craniata</taxon>
        <taxon>Vertebrata</taxon>
        <taxon>Euteleostomi</taxon>
        <taxon>Actinopterygii</taxon>
        <taxon>Neopterygii</taxon>
        <taxon>Teleostei</taxon>
        <taxon>Anguilliformes</taxon>
        <taxon>Anguillidae</taxon>
        <taxon>Anguilla</taxon>
    </lineage>
</organism>
<protein>
    <submittedName>
        <fullName evidence="2">Uncharacterized protein</fullName>
    </submittedName>
</protein>